<feature type="domain" description="Avian adenovirus fibre N-terminal" evidence="2">
    <location>
        <begin position="172"/>
        <end position="221"/>
    </location>
</feature>
<feature type="domain" description="Avian adenovirus fibre N-terminal" evidence="2">
    <location>
        <begin position="273"/>
        <end position="328"/>
    </location>
</feature>
<reference evidence="3" key="1">
    <citation type="submission" date="2023-06" db="EMBL/GenBank/DDBJ databases">
        <title>Identification of a novel pathogenic adenovirus species in African Grey Parrot unveils distinct lineage within aviadenoviruses.</title>
        <authorList>
            <person name="Das T."/>
            <person name="Raidal S."/>
            <person name="Das S."/>
        </authorList>
    </citation>
    <scope>NUCLEOTIDE SEQUENCE</scope>
    <source>
        <strain evidence="3">CS23-0540</strain>
    </source>
</reference>
<name>A0AB38ZPC6_9ADEN</name>
<feature type="compositionally biased region" description="Basic and acidic residues" evidence="1">
    <location>
        <begin position="8"/>
        <end position="21"/>
    </location>
</feature>
<dbReference type="GO" id="GO:0019062">
    <property type="term" value="P:virion attachment to host cell"/>
    <property type="evidence" value="ECO:0007669"/>
    <property type="project" value="InterPro"/>
</dbReference>
<evidence type="ECO:0000256" key="1">
    <source>
        <dbReference type="SAM" id="MobiDB-lite"/>
    </source>
</evidence>
<organism evidence="3">
    <name type="scientific">Psittacine aviadenovirus B</name>
    <dbReference type="NCBI Taxonomy" id="2169709"/>
    <lineage>
        <taxon>Viruses</taxon>
        <taxon>Varidnaviria</taxon>
        <taxon>Bamfordvirae</taxon>
        <taxon>Preplasmiviricota</taxon>
        <taxon>Polisuviricotina</taxon>
        <taxon>Pharingeaviricetes</taxon>
        <taxon>Rowavirales</taxon>
        <taxon>Adenoviridae</taxon>
        <taxon>Aviadenovirus</taxon>
        <taxon>Aviadenovirus rubri</taxon>
    </lineage>
</organism>
<feature type="domain" description="Avian adenovirus fibre N-terminal" evidence="2">
    <location>
        <begin position="457"/>
        <end position="494"/>
    </location>
</feature>
<feature type="domain" description="Avian adenovirus fibre N-terminal" evidence="2">
    <location>
        <begin position="344"/>
        <end position="398"/>
    </location>
</feature>
<dbReference type="Pfam" id="PF06536">
    <property type="entry name" value="Av_adeno_fibre"/>
    <property type="match status" value="4"/>
</dbReference>
<accession>A0AB38ZPC6</accession>
<evidence type="ECO:0000259" key="2">
    <source>
        <dbReference type="Pfam" id="PF06536"/>
    </source>
</evidence>
<dbReference type="Gene3D" id="2.60.90.30">
    <property type="entry name" value="Fiber protein 1, C-terminal domain"/>
    <property type="match status" value="1"/>
</dbReference>
<proteinExistence type="predicted"/>
<protein>
    <submittedName>
        <fullName evidence="3">Fiber 2 protein</fullName>
    </submittedName>
</protein>
<dbReference type="InterPro" id="IPR038486">
    <property type="entry name" value="Fiber_prot_C_sf"/>
</dbReference>
<feature type="region of interest" description="Disordered" evidence="1">
    <location>
        <begin position="1"/>
        <end position="21"/>
    </location>
</feature>
<feature type="region of interest" description="Disordered" evidence="1">
    <location>
        <begin position="95"/>
        <end position="117"/>
    </location>
</feature>
<sequence length="707" mass="74366">MVHPDLFQGHDPDHVQPRRRGDNVRHGHVWVLASPPVGPGGGTAPGNDGILLLRTCPERQLEQQLWVQYGVSCYWTPVFLLPGSTIHGDIMESRVGQTRKRRPLNGGPLREEPVPKKPNLRAGTVMAAAGGGSVNLVYPFWYSVTPPELNPPFLDPTGPLYEQDGHLAIRLATPLGEMNRSVALNYDNSALEVTNSGNLAVKIDPEGPIDTSEEGLTVRVDGVTLEVDADWELAVRTDPEGPIQSNAAGLTLNVDDTLMVTQDATTQKYELGLNLSTAGPLTADDNGLDLEYDPQSLQLLPAAESSSGPLLAVKLKPGGGIEKGEDGLYAVTSSGGGTTGSGTTITATPPLTLTGGSLALTADPNSLDTANNSLSVKLKQQGGIQASSAGLGVAVDQSLTITDNTLEVQPDPAGPLYISDSGLNVRTDNETVTVTQSASGKQLSVALDPRGCLVSLANVIKLMYKTSLDIDNNFLTVKLKPGGGISSDVDGLYLTNSALSTVNLAEEDATPSGTTVVRLTSGDPRLRTVNSTVLTDQGSKFPCSYFLLQTNAAGLLTTVLTLRLQAEQLAARTDLSKTTSFFTFWVGTGQDDGVPTALQAPTVLPELPAEQYFTPLVQQLGTTSPQSLNPEVFGGQKFSVCGNGFINDTRNPYFEGRATALSLVGEKPAIGFLFQVPAGPSIFDPATQGDIVLGPVTYCCVAANAVS</sequence>
<dbReference type="EMBL" id="OR096706">
    <property type="protein sequence ID" value="XBY87775.1"/>
    <property type="molecule type" value="Genomic_DNA"/>
</dbReference>
<evidence type="ECO:0000313" key="3">
    <source>
        <dbReference type="EMBL" id="XBY87775.1"/>
    </source>
</evidence>
<dbReference type="InterPro" id="IPR010537">
    <property type="entry name" value="Avian_adenovirus_fibre_N"/>
</dbReference>